<keyword evidence="2" id="KW-1185">Reference proteome</keyword>
<evidence type="ECO:0000313" key="2">
    <source>
        <dbReference type="Proteomes" id="UP000765509"/>
    </source>
</evidence>
<name>A0A9Q3PK02_9BASI</name>
<sequence>MTIVHKAGNIQKNSDGFTHDWCTLIPVLELAYKTSIHASTGKNPTMLEKGWNPELPLDTLKKDLVDIHPNASSFKLLLDKVRHHANKIMNDAFEYAKQKWDKSHKTPKFKVGDLILVLTLNFDNIKGPKKLKYSFAVLFIIKALHGTNEVQVELPGELEYRHPTFPISLVKHYTSSDKELFPLKNETPLEVPPLD</sequence>
<dbReference type="AlphaFoldDB" id="A0A9Q3PK02"/>
<evidence type="ECO:0000313" key="1">
    <source>
        <dbReference type="EMBL" id="MBW0563257.1"/>
    </source>
</evidence>
<gene>
    <name evidence="1" type="ORF">O181_102972</name>
</gene>
<accession>A0A9Q3PK02</accession>
<protein>
    <submittedName>
        <fullName evidence="1">Uncharacterized protein</fullName>
    </submittedName>
</protein>
<organism evidence="1 2">
    <name type="scientific">Austropuccinia psidii MF-1</name>
    <dbReference type="NCBI Taxonomy" id="1389203"/>
    <lineage>
        <taxon>Eukaryota</taxon>
        <taxon>Fungi</taxon>
        <taxon>Dikarya</taxon>
        <taxon>Basidiomycota</taxon>
        <taxon>Pucciniomycotina</taxon>
        <taxon>Pucciniomycetes</taxon>
        <taxon>Pucciniales</taxon>
        <taxon>Sphaerophragmiaceae</taxon>
        <taxon>Austropuccinia</taxon>
    </lineage>
</organism>
<reference evidence="1" key="1">
    <citation type="submission" date="2021-03" db="EMBL/GenBank/DDBJ databases">
        <title>Draft genome sequence of rust myrtle Austropuccinia psidii MF-1, a brazilian biotype.</title>
        <authorList>
            <person name="Quecine M.C."/>
            <person name="Pachon D.M.R."/>
            <person name="Bonatelli M.L."/>
            <person name="Correr F.H."/>
            <person name="Franceschini L.M."/>
            <person name="Leite T.F."/>
            <person name="Margarido G.R.A."/>
            <person name="Almeida C.A."/>
            <person name="Ferrarezi J.A."/>
            <person name="Labate C.A."/>
        </authorList>
    </citation>
    <scope>NUCLEOTIDE SEQUENCE</scope>
    <source>
        <strain evidence="1">MF-1</strain>
    </source>
</reference>
<dbReference type="Proteomes" id="UP000765509">
    <property type="component" value="Unassembled WGS sequence"/>
</dbReference>
<dbReference type="EMBL" id="AVOT02073966">
    <property type="protein sequence ID" value="MBW0563257.1"/>
    <property type="molecule type" value="Genomic_DNA"/>
</dbReference>
<proteinExistence type="predicted"/>
<comment type="caution">
    <text evidence="1">The sequence shown here is derived from an EMBL/GenBank/DDBJ whole genome shotgun (WGS) entry which is preliminary data.</text>
</comment>